<feature type="transmembrane region" description="Helical" evidence="1">
    <location>
        <begin position="87"/>
        <end position="108"/>
    </location>
</feature>
<dbReference type="EMBL" id="JABMIG020000150">
    <property type="protein sequence ID" value="KAL3788885.1"/>
    <property type="molecule type" value="Genomic_DNA"/>
</dbReference>
<keyword evidence="1" id="KW-1133">Transmembrane helix</keyword>
<feature type="transmembrane region" description="Helical" evidence="1">
    <location>
        <begin position="260"/>
        <end position="284"/>
    </location>
</feature>
<feature type="transmembrane region" description="Helical" evidence="1">
    <location>
        <begin position="46"/>
        <end position="66"/>
    </location>
</feature>
<name>A0ABD3PLG9_9STRA</name>
<feature type="transmembrane region" description="Helical" evidence="1">
    <location>
        <begin position="351"/>
        <end position="377"/>
    </location>
</feature>
<feature type="transmembrane region" description="Helical" evidence="1">
    <location>
        <begin position="296"/>
        <end position="314"/>
    </location>
</feature>
<evidence type="ECO:0000256" key="1">
    <source>
        <dbReference type="SAM" id="Phobius"/>
    </source>
</evidence>
<evidence type="ECO:0000313" key="3">
    <source>
        <dbReference type="Proteomes" id="UP001516023"/>
    </source>
</evidence>
<feature type="transmembrane region" description="Helical" evidence="1">
    <location>
        <begin position="114"/>
        <end position="135"/>
    </location>
</feature>
<feature type="transmembrane region" description="Helical" evidence="1">
    <location>
        <begin position="196"/>
        <end position="214"/>
    </location>
</feature>
<protein>
    <submittedName>
        <fullName evidence="2">Uncharacterized protein</fullName>
    </submittedName>
</protein>
<keyword evidence="1" id="KW-0472">Membrane</keyword>
<feature type="transmembrane region" description="Helical" evidence="1">
    <location>
        <begin position="155"/>
        <end position="176"/>
    </location>
</feature>
<dbReference type="Proteomes" id="UP001516023">
    <property type="component" value="Unassembled WGS sequence"/>
</dbReference>
<feature type="transmembrane region" description="Helical" evidence="1">
    <location>
        <begin position="234"/>
        <end position="254"/>
    </location>
</feature>
<organism evidence="2 3">
    <name type="scientific">Cyclotella cryptica</name>
    <dbReference type="NCBI Taxonomy" id="29204"/>
    <lineage>
        <taxon>Eukaryota</taxon>
        <taxon>Sar</taxon>
        <taxon>Stramenopiles</taxon>
        <taxon>Ochrophyta</taxon>
        <taxon>Bacillariophyta</taxon>
        <taxon>Coscinodiscophyceae</taxon>
        <taxon>Thalassiosirophycidae</taxon>
        <taxon>Stephanodiscales</taxon>
        <taxon>Stephanodiscaceae</taxon>
        <taxon>Cyclotella</taxon>
    </lineage>
</organism>
<accession>A0ABD3PLG9</accession>
<dbReference type="AlphaFoldDB" id="A0ABD3PLG9"/>
<reference evidence="2 3" key="1">
    <citation type="journal article" date="2020" name="G3 (Bethesda)">
        <title>Improved Reference Genome for Cyclotella cryptica CCMP332, a Model for Cell Wall Morphogenesis, Salinity Adaptation, and Lipid Production in Diatoms (Bacillariophyta).</title>
        <authorList>
            <person name="Roberts W.R."/>
            <person name="Downey K.M."/>
            <person name="Ruck E.C."/>
            <person name="Traller J.C."/>
            <person name="Alverson A.J."/>
        </authorList>
    </citation>
    <scope>NUCLEOTIDE SEQUENCE [LARGE SCALE GENOMIC DNA]</scope>
    <source>
        <strain evidence="2 3">CCMP332</strain>
    </source>
</reference>
<keyword evidence="1" id="KW-0812">Transmembrane</keyword>
<proteinExistence type="predicted"/>
<evidence type="ECO:0000313" key="2">
    <source>
        <dbReference type="EMBL" id="KAL3788885.1"/>
    </source>
</evidence>
<gene>
    <name evidence="2" type="ORF">HJC23_002639</name>
</gene>
<sequence length="590" mass="64253">MKLSALRIVFSRINSSKGSTRPQSTMNDKPIRERGTLKRTLPRRPIFAILFVGLLASTLAAQLSVYSSQLSDTSHLKTSHLTQREKWWIYFGIACLGSMETLVGILFGDSLSRSFAFGIAVITLGLSLGDLQVSLSAASPSIFLCALASIKPTRISLASLASILFLPVVFKSVITFKCISFVVNSAMLSSSGTPEFSLLPTFSVTVITLALMCAYVENRSHKNGSLLNPQMKSLAIIVAACGAFSSVFLCRAFPIEGLVFLLGSLFTLLTCLFFAAVADVWYAVGSGQFQMVSLDTAGMMIYFILPAVLLYFRFLDRYGETISDGVAVLVEKALTATGISQPSASGQKDSLFMILSFVTAVGVPIINSLCPMGGYLFSRAYMHGQPNTKKVALCVNFSDIQAAEADLFESMGAKKYVLNICVTLEDLQSSPKRLKELLKKGHHLVLSPGEYPGWGLSLFQGQIASCTIESAFNEYLSVFGEKPSWCLSRSTDSLARHPAFLRKAQNLGMKIVYWSTLVQVESVNLSEEQKTSLVKDVMDKNGGSILYVTLDDGASKDRLTTSVLWIVDELRDFSVCPLSEVVRDDATMAL</sequence>
<comment type="caution">
    <text evidence="2">The sequence shown here is derived from an EMBL/GenBank/DDBJ whole genome shotgun (WGS) entry which is preliminary data.</text>
</comment>
<keyword evidence="3" id="KW-1185">Reference proteome</keyword>